<dbReference type="Pfam" id="PF20938">
    <property type="entry name" value="DUF2264_C"/>
    <property type="match status" value="1"/>
</dbReference>
<dbReference type="PIRSF" id="PIRSF014753">
    <property type="entry name" value="UCP014753"/>
    <property type="match status" value="1"/>
</dbReference>
<evidence type="ECO:0000313" key="5">
    <source>
        <dbReference type="Proteomes" id="UP000195386"/>
    </source>
</evidence>
<evidence type="ECO:0000313" key="3">
    <source>
        <dbReference type="EMBL" id="OUO01731.1"/>
    </source>
</evidence>
<protein>
    <recommendedName>
        <fullName evidence="7">DUF2264 domain-containing protein</fullName>
    </recommendedName>
</protein>
<dbReference type="RefSeq" id="WP_087413469.1">
    <property type="nucleotide sequence ID" value="NZ_CALIXP010000068.1"/>
</dbReference>
<dbReference type="Pfam" id="PF10022">
    <property type="entry name" value="DUF2264"/>
    <property type="match status" value="1"/>
</dbReference>
<dbReference type="PANTHER" id="PTHR35339">
    <property type="entry name" value="LINALOOL DEHYDRATASE_ISOMERASE DOMAIN-CONTAINING PROTEIN"/>
    <property type="match status" value="1"/>
</dbReference>
<dbReference type="InterPro" id="IPR049349">
    <property type="entry name" value="DUF2264_N"/>
</dbReference>
<dbReference type="PANTHER" id="PTHR35339:SF4">
    <property type="entry name" value="LINALOOL DEHYDRATASE_ISOMERASE DOMAIN-CONTAINING PROTEIN"/>
    <property type="match status" value="1"/>
</dbReference>
<name>A0A1Y4JJZ8_9BACE</name>
<evidence type="ECO:0000313" key="6">
    <source>
        <dbReference type="Proteomes" id="UP000196587"/>
    </source>
</evidence>
<feature type="domain" description="DUF2264" evidence="2">
    <location>
        <begin position="359"/>
        <end position="542"/>
    </location>
</feature>
<proteinExistence type="predicted"/>
<dbReference type="Proteomes" id="UP000195386">
    <property type="component" value="Unassembled WGS sequence"/>
</dbReference>
<dbReference type="Proteomes" id="UP000196587">
    <property type="component" value="Unassembled WGS sequence"/>
</dbReference>
<sequence length="611" mass="71406">MKYTKIYYKTLLRKFILPFISLYHKEESTIIIPGEIEASYENSTMRLESFSRSLLGWAMLDGDDEIKETIFMMIKNGINRQSDKYWGKIKDNDQKIVEMFPILLFCVENKNLYEKLFDNDARENMQQWFLQINQVHIPLNNWQFFIVLVNTFLRLLGLNYSKKAIDESFKQIERMYIGDGWYSDGETFQRDYYIPFALHYYSLLYSKYCPEDERAIVFLERSKLFAKYYIRFFSKDGNSIPFGRSLTYKFAQVAFWAMYSNFIEDEYELSIIKGVINRNIEWWLAQDIVDSNGFLNIGYSYSNQFMTEYYNAKGSSYWCLKAFIFLLNKSDAFFNIKPLEMVREDYNSFIPALFSTLLTYNGQSYLFMNGQNSNNEFGNTAAKYEKFMYSTVCAPCVSRSPYGIENLAYDNSLVVQMGETFLVRKHCQVIENSEKALISIWNPIAGLSIQTYVFPGVPYHYRVHVVRTNLNLKLYDFGSAVRNDRNLEISIKENRAICCNKNQASSIYTLGDKGLADICICSPNVNLQYPKVVIPYSCSDFTSGSYYIINCCYNDISVGNGILDDIEVDSGGISYRGRKYHFNDFPHSNGSVYSSFIGIIRKFKLIMKYFQ</sequence>
<reference evidence="4" key="2">
    <citation type="journal article" date="2018" name="BMC Genomics">
        <title>Whole genome sequencing and function prediction of 133 gut anaerobes isolated from chicken caecum in pure cultures.</title>
        <authorList>
            <person name="Medvecky M."/>
            <person name="Cejkova D."/>
            <person name="Polansky O."/>
            <person name="Karasova D."/>
            <person name="Kubasova T."/>
            <person name="Cizek A."/>
            <person name="Rychlik I."/>
        </authorList>
    </citation>
    <scope>NUCLEOTIDE SEQUENCE</scope>
    <source>
        <strain evidence="4">An189</strain>
        <strain evidence="3">An43</strain>
    </source>
</reference>
<feature type="domain" description="DUF2264" evidence="1">
    <location>
        <begin position="7"/>
        <end position="331"/>
    </location>
</feature>
<gene>
    <name evidence="4" type="ORF">B5F24_15510</name>
    <name evidence="3" type="ORF">B5F97_05750</name>
</gene>
<dbReference type="EMBL" id="NFKE01000015">
    <property type="protein sequence ID" value="OUP32106.1"/>
    <property type="molecule type" value="Genomic_DNA"/>
</dbReference>
<evidence type="ECO:0008006" key="7">
    <source>
        <dbReference type="Google" id="ProtNLM"/>
    </source>
</evidence>
<reference evidence="5 6" key="1">
    <citation type="submission" date="2017-04" db="EMBL/GenBank/DDBJ databases">
        <title>Function of individual gut microbiota members based on whole genome sequencing of pure cultures obtained from chicken caecum.</title>
        <authorList>
            <person name="Medvecky M."/>
            <person name="Cejkova D."/>
            <person name="Polansky O."/>
            <person name="Karasova D."/>
            <person name="Kubasova T."/>
            <person name="Cizek A."/>
            <person name="Rychlik I."/>
        </authorList>
    </citation>
    <scope>NUCLEOTIDE SEQUENCE [LARGE SCALE GENOMIC DNA]</scope>
    <source>
        <strain evidence="6">An189</strain>
        <strain evidence="5">An43</strain>
    </source>
</reference>
<dbReference type="EMBL" id="NFII01000004">
    <property type="protein sequence ID" value="OUO01731.1"/>
    <property type="molecule type" value="Genomic_DNA"/>
</dbReference>
<organism evidence="4 6">
    <name type="scientific">Bacteroides clarus</name>
    <dbReference type="NCBI Taxonomy" id="626929"/>
    <lineage>
        <taxon>Bacteria</taxon>
        <taxon>Pseudomonadati</taxon>
        <taxon>Bacteroidota</taxon>
        <taxon>Bacteroidia</taxon>
        <taxon>Bacteroidales</taxon>
        <taxon>Bacteroidaceae</taxon>
        <taxon>Bacteroides</taxon>
    </lineage>
</organism>
<evidence type="ECO:0000259" key="2">
    <source>
        <dbReference type="Pfam" id="PF20938"/>
    </source>
</evidence>
<accession>A0A1Y4JJZ8</accession>
<comment type="caution">
    <text evidence="4">The sequence shown here is derived from an EMBL/GenBank/DDBJ whole genome shotgun (WGS) entry which is preliminary data.</text>
</comment>
<dbReference type="AlphaFoldDB" id="A0A1Y4JJZ8"/>
<dbReference type="InterPro" id="IPR016624">
    <property type="entry name" value="UCP014753"/>
</dbReference>
<dbReference type="InterPro" id="IPR049237">
    <property type="entry name" value="DUF2264_C"/>
</dbReference>
<evidence type="ECO:0000313" key="4">
    <source>
        <dbReference type="EMBL" id="OUP32106.1"/>
    </source>
</evidence>
<evidence type="ECO:0000259" key="1">
    <source>
        <dbReference type="Pfam" id="PF10022"/>
    </source>
</evidence>